<keyword evidence="9" id="KW-0804">Transcription</keyword>
<dbReference type="NCBIfam" id="TIGR01557">
    <property type="entry name" value="myb_SHAQKYF"/>
    <property type="match status" value="1"/>
</dbReference>
<dbReference type="SUPFAM" id="SSF46689">
    <property type="entry name" value="Homeodomain-like"/>
    <property type="match status" value="1"/>
</dbReference>
<evidence type="ECO:0000313" key="15">
    <source>
        <dbReference type="EMBL" id="GAV59963.1"/>
    </source>
</evidence>
<dbReference type="InterPro" id="IPR011006">
    <property type="entry name" value="CheY-like_superfamily"/>
</dbReference>
<dbReference type="FunFam" id="1.10.10.60:FF:000007">
    <property type="entry name" value="Two-component response regulator"/>
    <property type="match status" value="1"/>
</dbReference>
<feature type="region of interest" description="Disordered" evidence="12">
    <location>
        <begin position="141"/>
        <end position="197"/>
    </location>
</feature>
<comment type="caution">
    <text evidence="15">The sequence shown here is derived from an EMBL/GenBank/DDBJ whole genome shotgun (WGS) entry which is preliminary data.</text>
</comment>
<keyword evidence="6" id="KW-0805">Transcription regulation</keyword>
<dbReference type="AlphaFoldDB" id="A0A1Q3AWN0"/>
<organism evidence="15 16">
    <name type="scientific">Cephalotus follicularis</name>
    <name type="common">Albany pitcher plant</name>
    <dbReference type="NCBI Taxonomy" id="3775"/>
    <lineage>
        <taxon>Eukaryota</taxon>
        <taxon>Viridiplantae</taxon>
        <taxon>Streptophyta</taxon>
        <taxon>Embryophyta</taxon>
        <taxon>Tracheophyta</taxon>
        <taxon>Spermatophyta</taxon>
        <taxon>Magnoliopsida</taxon>
        <taxon>eudicotyledons</taxon>
        <taxon>Gunneridae</taxon>
        <taxon>Pentapetalae</taxon>
        <taxon>rosids</taxon>
        <taxon>fabids</taxon>
        <taxon>Oxalidales</taxon>
        <taxon>Cephalotaceae</taxon>
        <taxon>Cephalotus</taxon>
    </lineage>
</organism>
<dbReference type="InterPro" id="IPR009057">
    <property type="entry name" value="Homeodomain-like_sf"/>
</dbReference>
<comment type="subcellular location">
    <subcellularLocation>
        <location evidence="1">Nucleus</location>
    </subcellularLocation>
</comment>
<name>A0A1Q3AWN0_CEPFO</name>
<accession>A0A1Q3AWN0</accession>
<dbReference type="InterPro" id="IPR017930">
    <property type="entry name" value="Myb_dom"/>
</dbReference>
<protein>
    <submittedName>
        <fullName evidence="15">Response_reg domain-containing protein/Myb_DNA-binding domain-containing protein</fullName>
    </submittedName>
</protein>
<dbReference type="InterPro" id="IPR045279">
    <property type="entry name" value="ARR-like"/>
</dbReference>
<dbReference type="SUPFAM" id="SSF52172">
    <property type="entry name" value="CheY-like"/>
    <property type="match status" value="1"/>
</dbReference>
<dbReference type="PANTHER" id="PTHR43874:SF7">
    <property type="entry name" value="TWO-COMPONENT RESPONSE REGULATOR ARR10"/>
    <property type="match status" value="1"/>
</dbReference>
<dbReference type="InterPro" id="IPR006447">
    <property type="entry name" value="Myb_dom_plants"/>
</dbReference>
<keyword evidence="16" id="KW-1185">Reference proteome</keyword>
<evidence type="ECO:0000256" key="10">
    <source>
        <dbReference type="ARBA" id="ARBA00023242"/>
    </source>
</evidence>
<dbReference type="GO" id="GO:0003700">
    <property type="term" value="F:DNA-binding transcription factor activity"/>
    <property type="evidence" value="ECO:0007669"/>
    <property type="project" value="InterPro"/>
</dbReference>
<dbReference type="PANTHER" id="PTHR43874">
    <property type="entry name" value="TWO-COMPONENT RESPONSE REGULATOR"/>
    <property type="match status" value="1"/>
</dbReference>
<dbReference type="GO" id="GO:0005634">
    <property type="term" value="C:nucleus"/>
    <property type="evidence" value="ECO:0007669"/>
    <property type="project" value="UniProtKB-SubCell"/>
</dbReference>
<dbReference type="PIRSF" id="PIRSF036392">
    <property type="entry name" value="RR_ARR_type-B"/>
    <property type="match status" value="1"/>
</dbReference>
<dbReference type="GO" id="GO:0003677">
    <property type="term" value="F:DNA binding"/>
    <property type="evidence" value="ECO:0007669"/>
    <property type="project" value="UniProtKB-KW"/>
</dbReference>
<sequence>MTVEPEFNEPTDQFPIGMRVLAVDDDPTCLFLLETLLRRCQYHVTTTSHAIEALKMLRENKNKFDIVISDVHMPDMDGFKLLELVGLEMDLPVIMLSANGDSKFVMKGITHGACDYLLKPVRLEELQNIWQHVIRRRKFESKDQNNSDYQDNKHHGSGEVGSMENSDQSVKLNKKRKDQDEDEDGHDNEFPSTQKKPRVVWSPELHRKFIAAVNQLGIDKAVPKKILDMMNVEKLTRENVASHLQKYRLYLKRISCVANQQAKMVAALGSSDSSYLRVSSLNGLGNFHTLAGPGQFPNPDFRSFPAGGVLGRLNTPAGLGMRGLPSTGIAKLGHEQNSDRFVNDQAKFHPTILSGNHNGSILQGMPMSLEIDRLEPSKSVTQIGQLLNAIDNTTIFPVSSSFSAPRITDGQSNNPLPGITNNPLVLEGQTQDTPGGEIYRNQSSVATACLNTRLSSHLPHHRKCNENLSSTVQSSGIQPYSFPVNDHFRQATPHLRDRGSTMAFQIGNNPCDVSSISPVPSQGQFSKANLQYEAAPIGNKAAHMIDNSTQEWTDRNQDASNYSNAMCSPINIMDPHNGAVSPMSLDLDPNNTIFHRSMNFNAIGLSNLADPFPRKHNWVDNSATVTSLNLKEGFLMDQQKLHGSFVSNDDGCLEDLVSAMVNQICPWLKRFVTASKIGSYVHQELGNFAG</sequence>
<dbReference type="OrthoDB" id="60033at2759"/>
<feature type="non-terminal residue" evidence="15">
    <location>
        <position position="690"/>
    </location>
</feature>
<dbReference type="Pfam" id="PF00072">
    <property type="entry name" value="Response_reg"/>
    <property type="match status" value="1"/>
</dbReference>
<evidence type="ECO:0000256" key="12">
    <source>
        <dbReference type="SAM" id="MobiDB-lite"/>
    </source>
</evidence>
<keyword evidence="5" id="KW-0902">Two-component regulatory system</keyword>
<feature type="modified residue" description="4-aspartylphosphate" evidence="11">
    <location>
        <position position="70"/>
    </location>
</feature>
<dbReference type="GO" id="GO:0000160">
    <property type="term" value="P:phosphorelay signal transduction system"/>
    <property type="evidence" value="ECO:0007669"/>
    <property type="project" value="UniProtKB-KW"/>
</dbReference>
<feature type="domain" description="Response regulatory" evidence="13">
    <location>
        <begin position="19"/>
        <end position="134"/>
    </location>
</feature>
<dbReference type="PROSITE" id="PS50110">
    <property type="entry name" value="RESPONSE_REGULATORY"/>
    <property type="match status" value="1"/>
</dbReference>
<dbReference type="SMART" id="SM00448">
    <property type="entry name" value="REC"/>
    <property type="match status" value="1"/>
</dbReference>
<dbReference type="STRING" id="3775.A0A1Q3AWN0"/>
<evidence type="ECO:0000256" key="8">
    <source>
        <dbReference type="ARBA" id="ARBA00023159"/>
    </source>
</evidence>
<dbReference type="Pfam" id="PF00249">
    <property type="entry name" value="Myb_DNA-binding"/>
    <property type="match status" value="1"/>
</dbReference>
<evidence type="ECO:0000256" key="1">
    <source>
        <dbReference type="ARBA" id="ARBA00004123"/>
    </source>
</evidence>
<evidence type="ECO:0000256" key="5">
    <source>
        <dbReference type="ARBA" id="ARBA00023012"/>
    </source>
</evidence>
<evidence type="ECO:0000256" key="6">
    <source>
        <dbReference type="ARBA" id="ARBA00023015"/>
    </source>
</evidence>
<proteinExistence type="inferred from homology"/>
<evidence type="ECO:0000256" key="3">
    <source>
        <dbReference type="ARBA" id="ARBA00022553"/>
    </source>
</evidence>
<dbReference type="Gene3D" id="1.10.10.60">
    <property type="entry name" value="Homeodomain-like"/>
    <property type="match status" value="1"/>
</dbReference>
<reference evidence="16" key="1">
    <citation type="submission" date="2016-04" db="EMBL/GenBank/DDBJ databases">
        <title>Cephalotus genome sequencing.</title>
        <authorList>
            <person name="Fukushima K."/>
            <person name="Hasebe M."/>
            <person name="Fang X."/>
        </authorList>
    </citation>
    <scope>NUCLEOTIDE SEQUENCE [LARGE SCALE GENOMIC DNA]</scope>
    <source>
        <strain evidence="16">cv. St1</strain>
    </source>
</reference>
<keyword evidence="10" id="KW-0539">Nucleus</keyword>
<dbReference type="GO" id="GO:0009736">
    <property type="term" value="P:cytokinin-activated signaling pathway"/>
    <property type="evidence" value="ECO:0007669"/>
    <property type="project" value="UniProtKB-KW"/>
</dbReference>
<dbReference type="FunCoup" id="A0A1Q3AWN0">
    <property type="interactions" value="1087"/>
</dbReference>
<dbReference type="CDD" id="cd17584">
    <property type="entry name" value="REC_typeB_ARR-like"/>
    <property type="match status" value="1"/>
</dbReference>
<comment type="similarity">
    <text evidence="2">Belongs to the ARR family. Type-B subfamily.</text>
</comment>
<dbReference type="Gene3D" id="3.40.50.2300">
    <property type="match status" value="1"/>
</dbReference>
<feature type="domain" description="HTH myb-type" evidence="14">
    <location>
        <begin position="193"/>
        <end position="252"/>
    </location>
</feature>
<dbReference type="EMBL" id="BDDD01000132">
    <property type="protein sequence ID" value="GAV59963.1"/>
    <property type="molecule type" value="Genomic_DNA"/>
</dbReference>
<keyword evidence="4" id="KW-0932">Cytokinin signaling pathway</keyword>
<evidence type="ECO:0000256" key="7">
    <source>
        <dbReference type="ARBA" id="ARBA00023125"/>
    </source>
</evidence>
<dbReference type="InterPro" id="IPR017053">
    <property type="entry name" value="Response_reg_B-typ_pln"/>
</dbReference>
<evidence type="ECO:0000256" key="11">
    <source>
        <dbReference type="PROSITE-ProRule" id="PRU00169"/>
    </source>
</evidence>
<evidence type="ECO:0000259" key="14">
    <source>
        <dbReference type="PROSITE" id="PS51294"/>
    </source>
</evidence>
<keyword evidence="8" id="KW-0010">Activator</keyword>
<evidence type="ECO:0000259" key="13">
    <source>
        <dbReference type="PROSITE" id="PS50110"/>
    </source>
</evidence>
<dbReference type="Proteomes" id="UP000187406">
    <property type="component" value="Unassembled WGS sequence"/>
</dbReference>
<dbReference type="PROSITE" id="PS51294">
    <property type="entry name" value="HTH_MYB"/>
    <property type="match status" value="1"/>
</dbReference>
<dbReference type="InParanoid" id="A0A1Q3AWN0"/>
<evidence type="ECO:0000256" key="2">
    <source>
        <dbReference type="ARBA" id="ARBA00006015"/>
    </source>
</evidence>
<feature type="compositionally biased region" description="Basic and acidic residues" evidence="12">
    <location>
        <begin position="141"/>
        <end position="157"/>
    </location>
</feature>
<gene>
    <name evidence="15" type="ORF">CFOL_v3_03494</name>
</gene>
<dbReference type="InterPro" id="IPR001005">
    <property type="entry name" value="SANT/Myb"/>
</dbReference>
<evidence type="ECO:0000313" key="16">
    <source>
        <dbReference type="Proteomes" id="UP000187406"/>
    </source>
</evidence>
<evidence type="ECO:0000256" key="4">
    <source>
        <dbReference type="ARBA" id="ARBA00022864"/>
    </source>
</evidence>
<evidence type="ECO:0000256" key="9">
    <source>
        <dbReference type="ARBA" id="ARBA00023163"/>
    </source>
</evidence>
<keyword evidence="3 11" id="KW-0597">Phosphoprotein</keyword>
<dbReference type="InterPro" id="IPR001789">
    <property type="entry name" value="Sig_transdc_resp-reg_receiver"/>
</dbReference>
<keyword evidence="7 15" id="KW-0238">DNA-binding</keyword>